<dbReference type="Gene3D" id="3.40.390.10">
    <property type="entry name" value="Collagenase (Catalytic Domain)"/>
    <property type="match status" value="1"/>
</dbReference>
<keyword evidence="8" id="KW-0732">Signal</keyword>
<evidence type="ECO:0000256" key="7">
    <source>
        <dbReference type="SAM" id="Phobius"/>
    </source>
</evidence>
<dbReference type="InterPro" id="IPR002048">
    <property type="entry name" value="EF_hand_dom"/>
</dbReference>
<keyword evidence="3" id="KW-0106">Calcium</keyword>
<gene>
    <name evidence="10" type="ORF">BSAL_83365</name>
</gene>
<evidence type="ECO:0000256" key="5">
    <source>
        <dbReference type="ARBA" id="ARBA00023136"/>
    </source>
</evidence>
<reference evidence="11" key="1">
    <citation type="submission" date="2015-09" db="EMBL/GenBank/DDBJ databases">
        <authorList>
            <consortium name="Pathogen Informatics"/>
        </authorList>
    </citation>
    <scope>NUCLEOTIDE SEQUENCE [LARGE SCALE GENOMIC DNA]</scope>
    <source>
        <strain evidence="11">Lake Konstanz</strain>
    </source>
</reference>
<dbReference type="InterPro" id="IPR018247">
    <property type="entry name" value="EF_Hand_1_Ca_BS"/>
</dbReference>
<dbReference type="Gene3D" id="1.10.238.10">
    <property type="entry name" value="EF-hand"/>
    <property type="match status" value="1"/>
</dbReference>
<feature type="transmembrane region" description="Helical" evidence="7">
    <location>
        <begin position="897"/>
        <end position="918"/>
    </location>
</feature>
<proteinExistence type="predicted"/>
<dbReference type="PROSITE" id="PS50222">
    <property type="entry name" value="EF_HAND_2"/>
    <property type="match status" value="2"/>
</dbReference>
<comment type="subcellular location">
    <subcellularLocation>
        <location evidence="1">Membrane</location>
        <topology evidence="1">Multi-pass membrane protein</topology>
    </subcellularLocation>
</comment>
<evidence type="ECO:0000256" key="8">
    <source>
        <dbReference type="SAM" id="SignalP"/>
    </source>
</evidence>
<dbReference type="PROSITE" id="PS00018">
    <property type="entry name" value="EF_HAND_1"/>
    <property type="match status" value="2"/>
</dbReference>
<dbReference type="OrthoDB" id="26525at2759"/>
<dbReference type="Pfam" id="PF09471">
    <property type="entry name" value="Peptidase_M64"/>
    <property type="match status" value="1"/>
</dbReference>
<dbReference type="GO" id="GO:0008237">
    <property type="term" value="F:metallopeptidase activity"/>
    <property type="evidence" value="ECO:0007669"/>
    <property type="project" value="InterPro"/>
</dbReference>
<dbReference type="CDD" id="cd00051">
    <property type="entry name" value="EFh"/>
    <property type="match status" value="1"/>
</dbReference>
<feature type="compositionally biased region" description="Basic and acidic residues" evidence="6">
    <location>
        <begin position="67"/>
        <end position="76"/>
    </location>
</feature>
<keyword evidence="2 7" id="KW-0812">Transmembrane</keyword>
<dbReference type="VEuPathDB" id="TriTrypDB:BSAL_83365"/>
<protein>
    <submittedName>
        <fullName evidence="10">Tetraspannin, putative</fullName>
    </submittedName>
</protein>
<evidence type="ECO:0000313" key="11">
    <source>
        <dbReference type="Proteomes" id="UP000051952"/>
    </source>
</evidence>
<feature type="region of interest" description="Disordered" evidence="6">
    <location>
        <begin position="133"/>
        <end position="177"/>
    </location>
</feature>
<name>A0A0S4IZV0_BODSA</name>
<evidence type="ECO:0000256" key="6">
    <source>
        <dbReference type="SAM" id="MobiDB-lite"/>
    </source>
</evidence>
<evidence type="ECO:0000259" key="9">
    <source>
        <dbReference type="PROSITE" id="PS50222"/>
    </source>
</evidence>
<feature type="compositionally biased region" description="Basic and acidic residues" evidence="6">
    <location>
        <begin position="158"/>
        <end position="177"/>
    </location>
</feature>
<dbReference type="InterPro" id="IPR019026">
    <property type="entry name" value="Peptidase_M64_IgA"/>
</dbReference>
<dbReference type="Proteomes" id="UP000051952">
    <property type="component" value="Unassembled WGS sequence"/>
</dbReference>
<organism evidence="10 11">
    <name type="scientific">Bodo saltans</name>
    <name type="common">Flagellated protozoan</name>
    <dbReference type="NCBI Taxonomy" id="75058"/>
    <lineage>
        <taxon>Eukaryota</taxon>
        <taxon>Discoba</taxon>
        <taxon>Euglenozoa</taxon>
        <taxon>Kinetoplastea</taxon>
        <taxon>Metakinetoplastina</taxon>
        <taxon>Eubodonida</taxon>
        <taxon>Bodonidae</taxon>
        <taxon>Bodo</taxon>
    </lineage>
</organism>
<dbReference type="Pfam" id="PF13499">
    <property type="entry name" value="EF-hand_7"/>
    <property type="match status" value="1"/>
</dbReference>
<feature type="transmembrane region" description="Helical" evidence="7">
    <location>
        <begin position="1007"/>
        <end position="1034"/>
    </location>
</feature>
<feature type="transmembrane region" description="Helical" evidence="7">
    <location>
        <begin position="835"/>
        <end position="857"/>
    </location>
</feature>
<evidence type="ECO:0000313" key="10">
    <source>
        <dbReference type="EMBL" id="CUG69457.1"/>
    </source>
</evidence>
<keyword evidence="11" id="KW-1185">Reference proteome</keyword>
<feature type="compositionally biased region" description="Low complexity" evidence="6">
    <location>
        <begin position="1241"/>
        <end position="1261"/>
    </location>
</feature>
<dbReference type="InterPro" id="IPR018499">
    <property type="entry name" value="Tetraspanin/Peripherin"/>
</dbReference>
<feature type="domain" description="EF-hand" evidence="9">
    <location>
        <begin position="1117"/>
        <end position="1152"/>
    </location>
</feature>
<evidence type="ECO:0000256" key="2">
    <source>
        <dbReference type="ARBA" id="ARBA00022692"/>
    </source>
</evidence>
<feature type="signal peptide" evidence="8">
    <location>
        <begin position="1"/>
        <end position="27"/>
    </location>
</feature>
<feature type="region of interest" description="Disordered" evidence="6">
    <location>
        <begin position="67"/>
        <end position="92"/>
    </location>
</feature>
<accession>A0A0S4IZV0</accession>
<feature type="transmembrane region" description="Helical" evidence="7">
    <location>
        <begin position="786"/>
        <end position="805"/>
    </location>
</feature>
<feature type="region of interest" description="Disordered" evidence="6">
    <location>
        <begin position="673"/>
        <end position="699"/>
    </location>
</feature>
<sequence length="1270" mass="139645">MPSTSTLSLVLIYIAAVATCLVAVSHATTIRKARSQHLTTETSTYVSIKVTDVCRFALHEVRPTTSHHFSDFEPSSHHPQPHGLHDHNINPSHFGTTAYTQEYFSHRLRVSYIDVTTGVEMFHVQPDPRIIYLDTHGDDDPTHTAGGGSATHNNHNHHHDESVHNHHDHHHGKDQIGKELGHLGDEGYLMMYIPSNVPKLSIHCHNMSVSLDIHLPMTRDGSETHAPLRKHFNSLDAGDGIQLMTLRVAGPAERVNSIVFLSDGYLASDNQTFFDKVNSALSTIDASYNDEPTIQTMKATVPFGRYVAFWNVYAIFQPSPQAGASRPLYNLVVNDNLGCYHTPQLERAIACDRSKSMSLARVAPIPEDPDNFLIVVLVNTVIYGGTGLFQAGTIHIGQFFGGIVGTTPMADNQYASLVNHECGHAFGQLLDEYAIGLTANAPYVQWSNCVQPSTSNGNTWATPLPWQLWIDIYTGTNATLIRQFTANYDSARDLLPQFGYGTLQTPQAVCGYNNYYKGSNNCMMNRLNDFFMCPQCREGYSKAIFNTNFEYQWPRRPLLDQILVLSRFGTAAQGIAAGGATLHLPASLDSAGSFTIEWRDENNVTIVRATDANCPTCLFIPASTLSTWPLDTIVTYSAIIRDQSVFIQPAARANIPMMTQTAVFRMVIPTNDPASGSTPAPGSPATTPAPTSANASTPAPSTPIVLLGAASFDGNVTVSLTTSLPTTTVGTFTVNTVAGTVDRLGFYYQCVAYTSGINATCELGNGTASQYVYVSDIDALAEYDAYVLYILAGVAVVLVFLWLYASMRYKKVAGRVVRPIFKTEFSAIVTLIRRVMMVSSVLFMVAAVGALVTSGYFYTKTSFVGKVIIIGGVIISLILYAMAFIGFWAITNRAKRLVMANGVVMIVAEVLLIAALALCNIVCEQIIDDYPLGDFDSQMTNWWRRNTADDPTYICGWQNELYCSGWGNYSCSGSFVDPTNCPPAASCSSNQYGTSCQVKINEIVDQWYPIVFAILIVCVVLMAFAVVFNYVYYFSLWSMKQQFRARNNERVYKATARKGIARADVDKAKALHVLRTLDVGDLQHLVKEFRRIDEDGNGSLDMKELGIFFRKALCYKITMVELKQIFEAMDIDGDGTISVDEFLAVFRSEDLSGARGANGAVLQYPAGEMPLVAGSTLERQQKVRERLESTFNASVFDGAPRPTSSGQHITFSPQAMNVEGYVAPHHGAPQAYYAAPPPTQQQPQQYAQQQQQVQYAVPAQPHKLSRSDSL</sequence>
<keyword evidence="4 7" id="KW-1133">Transmembrane helix</keyword>
<dbReference type="SMART" id="SM00054">
    <property type="entry name" value="EFh"/>
    <property type="match status" value="2"/>
</dbReference>
<evidence type="ECO:0000256" key="4">
    <source>
        <dbReference type="ARBA" id="ARBA00022989"/>
    </source>
</evidence>
<feature type="region of interest" description="Disordered" evidence="6">
    <location>
        <begin position="1228"/>
        <end position="1270"/>
    </location>
</feature>
<evidence type="ECO:0000256" key="1">
    <source>
        <dbReference type="ARBA" id="ARBA00004141"/>
    </source>
</evidence>
<dbReference type="GO" id="GO:0005509">
    <property type="term" value="F:calcium ion binding"/>
    <property type="evidence" value="ECO:0007669"/>
    <property type="project" value="InterPro"/>
</dbReference>
<dbReference type="GO" id="GO:0016020">
    <property type="term" value="C:membrane"/>
    <property type="evidence" value="ECO:0007669"/>
    <property type="project" value="UniProtKB-SubCell"/>
</dbReference>
<dbReference type="AlphaFoldDB" id="A0A0S4IZV0"/>
<dbReference type="InterPro" id="IPR011992">
    <property type="entry name" value="EF-hand-dom_pair"/>
</dbReference>
<feature type="domain" description="EF-hand" evidence="9">
    <location>
        <begin position="1080"/>
        <end position="1115"/>
    </location>
</feature>
<dbReference type="SUPFAM" id="SSF47473">
    <property type="entry name" value="EF-hand"/>
    <property type="match status" value="1"/>
</dbReference>
<feature type="chain" id="PRO_5006621856" evidence="8">
    <location>
        <begin position="28"/>
        <end position="1270"/>
    </location>
</feature>
<feature type="transmembrane region" description="Helical" evidence="7">
    <location>
        <begin position="863"/>
        <end position="890"/>
    </location>
</feature>
<dbReference type="EMBL" id="CYKH01000935">
    <property type="protein sequence ID" value="CUG69457.1"/>
    <property type="molecule type" value="Genomic_DNA"/>
</dbReference>
<dbReference type="InterPro" id="IPR024079">
    <property type="entry name" value="MetalloPept_cat_dom_sf"/>
</dbReference>
<dbReference type="Pfam" id="PF00335">
    <property type="entry name" value="Tetraspanin"/>
    <property type="match status" value="1"/>
</dbReference>
<keyword evidence="5 7" id="KW-0472">Membrane</keyword>
<evidence type="ECO:0000256" key="3">
    <source>
        <dbReference type="ARBA" id="ARBA00022837"/>
    </source>
</evidence>